<accession>A0ABR9D5Q0</accession>
<keyword evidence="2" id="KW-1185">Reference proteome</keyword>
<reference evidence="1 2" key="1">
    <citation type="submission" date="2020-09" db="EMBL/GenBank/DDBJ databases">
        <title>Methylomonas albis sp. nov. and Methylomonas fluvii sp. nov.: Two cold-adapted methanotrophs from the River Elbe and an amended description of Methylovulum psychrotolerans strain Eb1.</title>
        <authorList>
            <person name="Bussmann I.K."/>
            <person name="Klings K.-W."/>
            <person name="Warnstedt J."/>
            <person name="Hoppert M."/>
            <person name="Saborowski A."/>
            <person name="Horn F."/>
            <person name="Liebner S."/>
        </authorList>
    </citation>
    <scope>NUCLEOTIDE SEQUENCE [LARGE SCALE GENOMIC DNA]</scope>
    <source>
        <strain evidence="1 2">EbA</strain>
    </source>
</reference>
<protein>
    <submittedName>
        <fullName evidence="1">Uncharacterized protein</fullName>
    </submittedName>
</protein>
<comment type="caution">
    <text evidence="1">The sequence shown here is derived from an EMBL/GenBank/DDBJ whole genome shotgun (WGS) entry which is preliminary data.</text>
</comment>
<evidence type="ECO:0000313" key="2">
    <source>
        <dbReference type="Proteomes" id="UP000652176"/>
    </source>
</evidence>
<name>A0ABR9D5Q0_9GAMM</name>
<dbReference type="InterPro" id="IPR046733">
    <property type="entry name" value="DUF6625"/>
</dbReference>
<evidence type="ECO:0000313" key="1">
    <source>
        <dbReference type="EMBL" id="MBD9358410.1"/>
    </source>
</evidence>
<proteinExistence type="predicted"/>
<dbReference type="EMBL" id="JACXSS010000001">
    <property type="protein sequence ID" value="MBD9358410.1"/>
    <property type="molecule type" value="Genomic_DNA"/>
</dbReference>
<sequence>MKIIILNIYFGKRPDYFDLFLYSCGVNKLVDFLFFIDFDTPLSLPSNVRIIKTTFEDIRVRFQSVIAFPIALNSPYKLTDFQPAYGELLVDYLENYDWWGIVILIWYLEI</sequence>
<dbReference type="Pfam" id="PF20330">
    <property type="entry name" value="DUF6625"/>
    <property type="match status" value="1"/>
</dbReference>
<organism evidence="1 2">
    <name type="scientific">Methylomonas albis</name>
    <dbReference type="NCBI Taxonomy" id="1854563"/>
    <lineage>
        <taxon>Bacteria</taxon>
        <taxon>Pseudomonadati</taxon>
        <taxon>Pseudomonadota</taxon>
        <taxon>Gammaproteobacteria</taxon>
        <taxon>Methylococcales</taxon>
        <taxon>Methylococcaceae</taxon>
        <taxon>Methylomonas</taxon>
    </lineage>
</organism>
<dbReference type="Proteomes" id="UP000652176">
    <property type="component" value="Unassembled WGS sequence"/>
</dbReference>
<gene>
    <name evidence="1" type="ORF">IE877_21455</name>
</gene>